<gene>
    <name evidence="6" type="primary">frr</name>
    <name evidence="9" type="ORF">EOI86_08795</name>
</gene>
<dbReference type="AlphaFoldDB" id="A0A437QXS0"/>
<comment type="similarity">
    <text evidence="2 6">Belongs to the RRF family.</text>
</comment>
<dbReference type="InterPro" id="IPR002661">
    <property type="entry name" value="Ribosome_recyc_fac"/>
</dbReference>
<feature type="domain" description="Ribosome recycling factor" evidence="8">
    <location>
        <begin position="21"/>
        <end position="183"/>
    </location>
</feature>
<dbReference type="Gene3D" id="3.30.1360.40">
    <property type="match status" value="1"/>
</dbReference>
<dbReference type="Proteomes" id="UP000287447">
    <property type="component" value="Unassembled WGS sequence"/>
</dbReference>
<evidence type="ECO:0000256" key="3">
    <source>
        <dbReference type="ARBA" id="ARBA00022490"/>
    </source>
</evidence>
<comment type="function">
    <text evidence="5 6">Responsible for the release of ribosomes from messenger RNA at the termination of protein biosynthesis. May increase the efficiency of translation by recycling ribosomes from one round of translation to another.</text>
</comment>
<name>A0A437QXS0_9PROT</name>
<evidence type="ECO:0000313" key="10">
    <source>
        <dbReference type="Proteomes" id="UP000287447"/>
    </source>
</evidence>
<comment type="subcellular location">
    <subcellularLocation>
        <location evidence="1 6">Cytoplasm</location>
    </subcellularLocation>
</comment>
<feature type="region of interest" description="Disordered" evidence="7">
    <location>
        <begin position="137"/>
        <end position="165"/>
    </location>
</feature>
<dbReference type="InterPro" id="IPR036191">
    <property type="entry name" value="RRF_sf"/>
</dbReference>
<dbReference type="EMBL" id="SADE01000001">
    <property type="protein sequence ID" value="RVU39321.1"/>
    <property type="molecule type" value="Genomic_DNA"/>
</dbReference>
<evidence type="ECO:0000256" key="1">
    <source>
        <dbReference type="ARBA" id="ARBA00004496"/>
    </source>
</evidence>
<evidence type="ECO:0000256" key="7">
    <source>
        <dbReference type="SAM" id="MobiDB-lite"/>
    </source>
</evidence>
<dbReference type="NCBIfam" id="TIGR00496">
    <property type="entry name" value="frr"/>
    <property type="match status" value="1"/>
</dbReference>
<dbReference type="InterPro" id="IPR023584">
    <property type="entry name" value="Ribosome_recyc_fac_dom"/>
</dbReference>
<dbReference type="GO" id="GO:0002184">
    <property type="term" value="P:cytoplasmic translational termination"/>
    <property type="evidence" value="ECO:0007669"/>
    <property type="project" value="TreeGrafter"/>
</dbReference>
<proteinExistence type="inferred from homology"/>
<keyword evidence="10" id="KW-1185">Reference proteome</keyword>
<evidence type="ECO:0000256" key="4">
    <source>
        <dbReference type="ARBA" id="ARBA00022917"/>
    </source>
</evidence>
<dbReference type="FunFam" id="1.10.132.20:FF:000001">
    <property type="entry name" value="Ribosome-recycling factor"/>
    <property type="match status" value="1"/>
</dbReference>
<dbReference type="PANTHER" id="PTHR20982:SF3">
    <property type="entry name" value="MITOCHONDRIAL RIBOSOME RECYCLING FACTOR PSEUDO 1"/>
    <property type="match status" value="1"/>
</dbReference>
<dbReference type="OrthoDB" id="9804006at2"/>
<keyword evidence="4 6" id="KW-0648">Protein biosynthesis</keyword>
<dbReference type="Pfam" id="PF01765">
    <property type="entry name" value="RRF"/>
    <property type="match status" value="1"/>
</dbReference>
<keyword evidence="3 6" id="KW-0963">Cytoplasm</keyword>
<evidence type="ECO:0000256" key="2">
    <source>
        <dbReference type="ARBA" id="ARBA00005912"/>
    </source>
</evidence>
<dbReference type="GO" id="GO:0005829">
    <property type="term" value="C:cytosol"/>
    <property type="evidence" value="ECO:0007669"/>
    <property type="project" value="GOC"/>
</dbReference>
<protein>
    <recommendedName>
        <fullName evidence="6">Ribosome-recycling factor</fullName>
        <shortName evidence="6">RRF</shortName>
    </recommendedName>
    <alternativeName>
        <fullName evidence="6">Ribosome-releasing factor</fullName>
    </alternativeName>
</protein>
<sequence>MSDFSLKDLQRRMDGALEALAREFMGLRTGRASTSLLEDINVNAYGGVVPLKQVAGVSVPEPRLLSVQVWDQGVTKSVEKAINESGLGLNPQTEGTVIRVRIPELNEERRAELTKVAGKYAEQARVAIRNVRRDGLEHLKKSEKDGDISQDEMHRESDQVQKLTDEHIKKVDDALASKEEEIMQV</sequence>
<evidence type="ECO:0000259" key="8">
    <source>
        <dbReference type="Pfam" id="PF01765"/>
    </source>
</evidence>
<comment type="caution">
    <text evidence="9">The sequence shown here is derived from an EMBL/GenBank/DDBJ whole genome shotgun (WGS) entry which is preliminary data.</text>
</comment>
<organism evidence="9 10">
    <name type="scientific">Hwanghaeella grinnelliae</name>
    <dbReference type="NCBI Taxonomy" id="2500179"/>
    <lineage>
        <taxon>Bacteria</taxon>
        <taxon>Pseudomonadati</taxon>
        <taxon>Pseudomonadota</taxon>
        <taxon>Alphaproteobacteria</taxon>
        <taxon>Rhodospirillales</taxon>
        <taxon>Rhodospirillaceae</taxon>
        <taxon>Hwanghaeella</taxon>
    </lineage>
</organism>
<dbReference type="SUPFAM" id="SSF55194">
    <property type="entry name" value="Ribosome recycling factor, RRF"/>
    <property type="match status" value="1"/>
</dbReference>
<evidence type="ECO:0000256" key="5">
    <source>
        <dbReference type="ARBA" id="ARBA00025050"/>
    </source>
</evidence>
<dbReference type="GO" id="GO:0043023">
    <property type="term" value="F:ribosomal large subunit binding"/>
    <property type="evidence" value="ECO:0007669"/>
    <property type="project" value="TreeGrafter"/>
</dbReference>
<dbReference type="RefSeq" id="WP_127764692.1">
    <property type="nucleotide sequence ID" value="NZ_SADE01000001.1"/>
</dbReference>
<dbReference type="CDD" id="cd00520">
    <property type="entry name" value="RRF"/>
    <property type="match status" value="1"/>
</dbReference>
<evidence type="ECO:0000313" key="9">
    <source>
        <dbReference type="EMBL" id="RVU39321.1"/>
    </source>
</evidence>
<dbReference type="Gene3D" id="1.10.132.20">
    <property type="entry name" value="Ribosome-recycling factor"/>
    <property type="match status" value="1"/>
</dbReference>
<dbReference type="HAMAP" id="MF_00040">
    <property type="entry name" value="RRF"/>
    <property type="match status" value="1"/>
</dbReference>
<accession>A0A437QXS0</accession>
<dbReference type="PANTHER" id="PTHR20982">
    <property type="entry name" value="RIBOSOME RECYCLING FACTOR"/>
    <property type="match status" value="1"/>
</dbReference>
<evidence type="ECO:0000256" key="6">
    <source>
        <dbReference type="HAMAP-Rule" id="MF_00040"/>
    </source>
</evidence>
<reference evidence="10" key="1">
    <citation type="submission" date="2019-01" db="EMBL/GenBank/DDBJ databases">
        <title>Gri0909 isolated from a small marine red alga.</title>
        <authorList>
            <person name="Kim J."/>
            <person name="Jeong S.E."/>
            <person name="Jeon C.O."/>
        </authorList>
    </citation>
    <scope>NUCLEOTIDE SEQUENCE [LARGE SCALE GENOMIC DNA]</scope>
    <source>
        <strain evidence="10">Gri0909</strain>
    </source>
</reference>
<dbReference type="FunFam" id="3.30.1360.40:FF:000001">
    <property type="entry name" value="Ribosome-recycling factor"/>
    <property type="match status" value="1"/>
</dbReference>